<organism evidence="1 2">
    <name type="scientific">Rummeliibacillus stabekisii</name>
    <dbReference type="NCBI Taxonomy" id="241244"/>
    <lineage>
        <taxon>Bacteria</taxon>
        <taxon>Bacillati</taxon>
        <taxon>Bacillota</taxon>
        <taxon>Bacilli</taxon>
        <taxon>Bacillales</taxon>
        <taxon>Caryophanaceae</taxon>
        <taxon>Rummeliibacillus</taxon>
    </lineage>
</organism>
<evidence type="ECO:0000313" key="1">
    <source>
        <dbReference type="EMBL" id="AMW99248.1"/>
    </source>
</evidence>
<dbReference type="AlphaFoldDB" id="A0A143HBX2"/>
<reference evidence="1 2" key="1">
    <citation type="journal article" date="2016" name="Genome Announc.">
        <title>Whole-Genome Sequence of Rummeliibacillus stabekisii Strain PP9 Isolated from Antarctic Soil.</title>
        <authorList>
            <person name="da Mota F.F."/>
            <person name="Vollu R.E."/>
            <person name="Jurelevicius D."/>
            <person name="Seldin L."/>
        </authorList>
    </citation>
    <scope>NUCLEOTIDE SEQUENCE [LARGE SCALE GENOMIC DNA]</scope>
    <source>
        <strain evidence="1 2">PP9</strain>
    </source>
</reference>
<sequence>MLEIKKFELKGEKCYWGKEKSSVTHDIFYNGIELHFGNNDYTNFIGLTIIDMEKYPFTFLNKENNNYA</sequence>
<keyword evidence="2" id="KW-1185">Reference proteome</keyword>
<dbReference type="EMBL" id="CP014806">
    <property type="protein sequence ID" value="AMW99248.1"/>
    <property type="molecule type" value="Genomic_DNA"/>
</dbReference>
<protein>
    <submittedName>
        <fullName evidence="1">Uncharacterized protein</fullName>
    </submittedName>
</protein>
<gene>
    <name evidence="1" type="ORF">ATY39_07075</name>
</gene>
<evidence type="ECO:0000313" key="2">
    <source>
        <dbReference type="Proteomes" id="UP000076021"/>
    </source>
</evidence>
<name>A0A143HBX2_9BACL</name>
<accession>A0A143HBX2</accession>
<proteinExistence type="predicted"/>
<dbReference type="KEGG" id="rst:ATY39_07075"/>
<reference evidence="2" key="2">
    <citation type="submission" date="2016-03" db="EMBL/GenBank/DDBJ databases">
        <authorList>
            <person name="Ploux O."/>
        </authorList>
    </citation>
    <scope>NUCLEOTIDE SEQUENCE [LARGE SCALE GENOMIC DNA]</scope>
    <source>
        <strain evidence="2">PP9</strain>
    </source>
</reference>
<dbReference type="Proteomes" id="UP000076021">
    <property type="component" value="Chromosome"/>
</dbReference>